<sequence length="369" mass="39567">MSGIGAEDAPQWFLRRGMPTAVPWRLRWHHLLARSAPALVGWAVLMCLSLLVVVASGDQDIDLAADATPLQWITLAIFFLIPPAMLLSGWAITRVRTKRVRTGVAIAAIAVGVVSDWYGDETSDAVRDTTIDLVVVAVILIGTGLGVGAVLGWALRTSSTHLRAAGRLFARALPVVLLTVLVFFNASVWSIATNLDSGRVWLLLGFMASIAVAFLIAGLLDVLDFQTLVIDPERLADTPFGGIPDPVDPAPLRLSERLNLVVIAVTTQTVQIAIIATTAGVLFFVLGMIVLTPTNLGKLTGGATPQSVWFDVVLPVSTAQVHMTAVLTGLTFMYLSARAFADDGHRRDYIDPLLADLGTTITARNRYRG</sequence>
<evidence type="ECO:0000313" key="3">
    <source>
        <dbReference type="Proteomes" id="UP000467193"/>
    </source>
</evidence>
<dbReference type="EMBL" id="AP022588">
    <property type="protein sequence ID" value="BBY27243.1"/>
    <property type="molecule type" value="Genomic_DNA"/>
</dbReference>
<dbReference type="RefSeq" id="WP_163796150.1">
    <property type="nucleotide sequence ID" value="NZ_AP022588.1"/>
</dbReference>
<evidence type="ECO:0000313" key="2">
    <source>
        <dbReference type="EMBL" id="BBY27243.1"/>
    </source>
</evidence>
<protein>
    <submittedName>
        <fullName evidence="2">Integral membrane protein</fullName>
    </submittedName>
</protein>
<keyword evidence="3" id="KW-1185">Reference proteome</keyword>
<name>A0A7I7QLM8_9MYCO</name>
<feature type="transmembrane region" description="Helical" evidence="1">
    <location>
        <begin position="312"/>
        <end position="337"/>
    </location>
</feature>
<dbReference type="KEGG" id="msei:MSEDJ_13390"/>
<feature type="transmembrane region" description="Helical" evidence="1">
    <location>
        <begin position="168"/>
        <end position="188"/>
    </location>
</feature>
<keyword evidence="1" id="KW-0812">Transmembrane</keyword>
<gene>
    <name evidence="2" type="ORF">MSEDJ_13390</name>
</gene>
<proteinExistence type="predicted"/>
<feature type="transmembrane region" description="Helical" evidence="1">
    <location>
        <begin position="69"/>
        <end position="93"/>
    </location>
</feature>
<feature type="transmembrane region" description="Helical" evidence="1">
    <location>
        <begin position="36"/>
        <end position="57"/>
    </location>
</feature>
<keyword evidence="1" id="KW-0472">Membrane</keyword>
<dbReference type="Proteomes" id="UP000467193">
    <property type="component" value="Chromosome"/>
</dbReference>
<keyword evidence="1" id="KW-1133">Transmembrane helix</keyword>
<organism evidence="2 3">
    <name type="scientific">Mycolicibacterium sediminis</name>
    <dbReference type="NCBI Taxonomy" id="1286180"/>
    <lineage>
        <taxon>Bacteria</taxon>
        <taxon>Bacillati</taxon>
        <taxon>Actinomycetota</taxon>
        <taxon>Actinomycetes</taxon>
        <taxon>Mycobacteriales</taxon>
        <taxon>Mycobacteriaceae</taxon>
        <taxon>Mycolicibacterium</taxon>
    </lineage>
</organism>
<feature type="transmembrane region" description="Helical" evidence="1">
    <location>
        <begin position="100"/>
        <end position="119"/>
    </location>
</feature>
<dbReference type="AlphaFoldDB" id="A0A7I7QLM8"/>
<reference evidence="2 3" key="1">
    <citation type="journal article" date="2019" name="Emerg. Microbes Infect.">
        <title>Comprehensive subspecies identification of 175 nontuberculous mycobacteria species based on 7547 genomic profiles.</title>
        <authorList>
            <person name="Matsumoto Y."/>
            <person name="Kinjo T."/>
            <person name="Motooka D."/>
            <person name="Nabeya D."/>
            <person name="Jung N."/>
            <person name="Uechi K."/>
            <person name="Horii T."/>
            <person name="Iida T."/>
            <person name="Fujita J."/>
            <person name="Nakamura S."/>
        </authorList>
    </citation>
    <scope>NUCLEOTIDE SEQUENCE [LARGE SCALE GENOMIC DNA]</scope>
    <source>
        <strain evidence="2 3">JCM 17899</strain>
    </source>
</reference>
<feature type="transmembrane region" description="Helical" evidence="1">
    <location>
        <begin position="131"/>
        <end position="156"/>
    </location>
</feature>
<feature type="transmembrane region" description="Helical" evidence="1">
    <location>
        <begin position="260"/>
        <end position="292"/>
    </location>
</feature>
<accession>A0A7I7QLM8</accession>
<feature type="transmembrane region" description="Helical" evidence="1">
    <location>
        <begin position="200"/>
        <end position="220"/>
    </location>
</feature>
<evidence type="ECO:0000256" key="1">
    <source>
        <dbReference type="SAM" id="Phobius"/>
    </source>
</evidence>